<comment type="caution">
    <text evidence="1">The sequence shown here is derived from an EMBL/GenBank/DDBJ whole genome shotgun (WGS) entry which is preliminary data.</text>
</comment>
<accession>A0ACB8TDX4</accession>
<evidence type="ECO:0000313" key="2">
    <source>
        <dbReference type="Proteomes" id="UP000814140"/>
    </source>
</evidence>
<dbReference type="Proteomes" id="UP000814140">
    <property type="component" value="Unassembled WGS sequence"/>
</dbReference>
<reference evidence="1" key="1">
    <citation type="submission" date="2021-03" db="EMBL/GenBank/DDBJ databases">
        <authorList>
            <consortium name="DOE Joint Genome Institute"/>
            <person name="Ahrendt S."/>
            <person name="Looney B.P."/>
            <person name="Miyauchi S."/>
            <person name="Morin E."/>
            <person name="Drula E."/>
            <person name="Courty P.E."/>
            <person name="Chicoki N."/>
            <person name="Fauchery L."/>
            <person name="Kohler A."/>
            <person name="Kuo A."/>
            <person name="Labutti K."/>
            <person name="Pangilinan J."/>
            <person name="Lipzen A."/>
            <person name="Riley R."/>
            <person name="Andreopoulos W."/>
            <person name="He G."/>
            <person name="Johnson J."/>
            <person name="Barry K.W."/>
            <person name="Grigoriev I.V."/>
            <person name="Nagy L."/>
            <person name="Hibbett D."/>
            <person name="Henrissat B."/>
            <person name="Matheny P.B."/>
            <person name="Labbe J."/>
            <person name="Martin F."/>
        </authorList>
    </citation>
    <scope>NUCLEOTIDE SEQUENCE</scope>
    <source>
        <strain evidence="1">HHB10654</strain>
    </source>
</reference>
<dbReference type="EMBL" id="MU277192">
    <property type="protein sequence ID" value="KAI0066646.1"/>
    <property type="molecule type" value="Genomic_DNA"/>
</dbReference>
<name>A0ACB8TDX4_9AGAM</name>
<proteinExistence type="predicted"/>
<sequence length="107" mass="11821">MPVKAVTSLDEFNKLINSDQVTIFDFWATWCGPCRVISPIFEKLSNEATSDIGFHKVDVDEQGDISQEVGIRAMPTFIAFRKGEKIGELVGADPRALQQLIATAAQH</sequence>
<gene>
    <name evidence="1" type="ORF">BV25DRAFT_1820685</name>
</gene>
<protein>
    <submittedName>
        <fullName evidence="1">Thioredoxin</fullName>
    </submittedName>
</protein>
<keyword evidence="2" id="KW-1185">Reference proteome</keyword>
<organism evidence="1 2">
    <name type="scientific">Artomyces pyxidatus</name>
    <dbReference type="NCBI Taxonomy" id="48021"/>
    <lineage>
        <taxon>Eukaryota</taxon>
        <taxon>Fungi</taxon>
        <taxon>Dikarya</taxon>
        <taxon>Basidiomycota</taxon>
        <taxon>Agaricomycotina</taxon>
        <taxon>Agaricomycetes</taxon>
        <taxon>Russulales</taxon>
        <taxon>Auriscalpiaceae</taxon>
        <taxon>Artomyces</taxon>
    </lineage>
</organism>
<evidence type="ECO:0000313" key="1">
    <source>
        <dbReference type="EMBL" id="KAI0066646.1"/>
    </source>
</evidence>
<reference evidence="1" key="2">
    <citation type="journal article" date="2022" name="New Phytol.">
        <title>Evolutionary transition to the ectomycorrhizal habit in the genomes of a hyperdiverse lineage of mushroom-forming fungi.</title>
        <authorList>
            <person name="Looney B."/>
            <person name="Miyauchi S."/>
            <person name="Morin E."/>
            <person name="Drula E."/>
            <person name="Courty P.E."/>
            <person name="Kohler A."/>
            <person name="Kuo A."/>
            <person name="LaButti K."/>
            <person name="Pangilinan J."/>
            <person name="Lipzen A."/>
            <person name="Riley R."/>
            <person name="Andreopoulos W."/>
            <person name="He G."/>
            <person name="Johnson J."/>
            <person name="Nolan M."/>
            <person name="Tritt A."/>
            <person name="Barry K.W."/>
            <person name="Grigoriev I.V."/>
            <person name="Nagy L.G."/>
            <person name="Hibbett D."/>
            <person name="Henrissat B."/>
            <person name="Matheny P.B."/>
            <person name="Labbe J."/>
            <person name="Martin F.M."/>
        </authorList>
    </citation>
    <scope>NUCLEOTIDE SEQUENCE</scope>
    <source>
        <strain evidence="1">HHB10654</strain>
    </source>
</reference>